<dbReference type="AlphaFoldDB" id="A0A8U0QMV7"/>
<evidence type="ECO:0000256" key="4">
    <source>
        <dbReference type="ARBA" id="ARBA00022824"/>
    </source>
</evidence>
<evidence type="ECO:0000259" key="8">
    <source>
        <dbReference type="PROSITE" id="PS50954"/>
    </source>
</evidence>
<dbReference type="Pfam" id="PF24567">
    <property type="entry name" value="ANKLE2_3rd"/>
    <property type="match status" value="1"/>
</dbReference>
<keyword evidence="6" id="KW-0131">Cell cycle</keyword>
<keyword evidence="4" id="KW-0256">Endoplasmic reticulum</keyword>
<dbReference type="FunFam" id="1.25.40.20:FF:000072">
    <property type="entry name" value="Ankyrin repeat and LEM domain containing 2"/>
    <property type="match status" value="1"/>
</dbReference>
<dbReference type="InterPro" id="IPR002110">
    <property type="entry name" value="Ankyrin_rpt"/>
</dbReference>
<dbReference type="SUPFAM" id="SSF63451">
    <property type="entry name" value="LEM domain"/>
    <property type="match status" value="1"/>
</dbReference>
<keyword evidence="3" id="KW-0132">Cell division</keyword>
<dbReference type="PANTHER" id="PTHR12349">
    <property type="entry name" value="ANKYRIN REPEAT AND LEM DOMAIN-CONTAINING PROTEIN 2"/>
    <property type="match status" value="1"/>
</dbReference>
<dbReference type="Proteomes" id="UP000808372">
    <property type="component" value="Chromosome 3"/>
</dbReference>
<feature type="compositionally biased region" description="Basic and acidic residues" evidence="7">
    <location>
        <begin position="523"/>
        <end position="534"/>
    </location>
</feature>
<dbReference type="GO" id="GO:0031468">
    <property type="term" value="P:nuclear membrane reassembly"/>
    <property type="evidence" value="ECO:0007669"/>
    <property type="project" value="UniProtKB-ARBA"/>
</dbReference>
<dbReference type="InterPro" id="IPR003887">
    <property type="entry name" value="LEM_dom"/>
</dbReference>
<accession>A0A8U0QMV7</accession>
<dbReference type="RefSeq" id="XP_038845422.1">
    <property type="nucleotide sequence ID" value="XM_038989494.1"/>
</dbReference>
<dbReference type="PANTHER" id="PTHR12349:SF4">
    <property type="entry name" value="ANKYRIN REPEAT AND LEM DOMAIN-CONTAINING PROTEIN 2"/>
    <property type="match status" value="1"/>
</dbReference>
<protein>
    <submittedName>
        <fullName evidence="10">Ankyrin repeat and LEM domain-containing protein 2-like</fullName>
    </submittedName>
</protein>
<feature type="compositionally biased region" description="Low complexity" evidence="7">
    <location>
        <begin position="494"/>
        <end position="517"/>
    </location>
</feature>
<feature type="region of interest" description="Disordered" evidence="7">
    <location>
        <begin position="396"/>
        <end position="418"/>
    </location>
</feature>
<comment type="subcellular location">
    <subcellularLocation>
        <location evidence="1">Endoplasmic reticulum</location>
    </subcellularLocation>
</comment>
<evidence type="ECO:0000313" key="10">
    <source>
        <dbReference type="RefSeq" id="XP_038845422.1"/>
    </source>
</evidence>
<evidence type="ECO:0000256" key="7">
    <source>
        <dbReference type="SAM" id="MobiDB-lite"/>
    </source>
</evidence>
<keyword evidence="5" id="KW-0040">ANK repeat</keyword>
<dbReference type="GO" id="GO:0005783">
    <property type="term" value="C:endoplasmic reticulum"/>
    <property type="evidence" value="ECO:0007669"/>
    <property type="project" value="UniProtKB-SubCell"/>
</dbReference>
<dbReference type="GO" id="GO:0051301">
    <property type="term" value="P:cell division"/>
    <property type="evidence" value="ECO:0007669"/>
    <property type="project" value="UniProtKB-KW"/>
</dbReference>
<dbReference type="KEGG" id="snh:120044824"/>
<feature type="region of interest" description="Disordered" evidence="7">
    <location>
        <begin position="51"/>
        <end position="74"/>
    </location>
</feature>
<evidence type="ECO:0000313" key="9">
    <source>
        <dbReference type="Proteomes" id="UP000808372"/>
    </source>
</evidence>
<evidence type="ECO:0000256" key="2">
    <source>
        <dbReference type="ARBA" id="ARBA00007597"/>
    </source>
</evidence>
<dbReference type="PROSITE" id="PS50954">
    <property type="entry name" value="LEM"/>
    <property type="match status" value="1"/>
</dbReference>
<keyword evidence="9" id="KW-1185">Reference proteome</keyword>
<dbReference type="SMART" id="SM00540">
    <property type="entry name" value="LEM"/>
    <property type="match status" value="1"/>
</dbReference>
<evidence type="ECO:0000256" key="1">
    <source>
        <dbReference type="ARBA" id="ARBA00004240"/>
    </source>
</evidence>
<dbReference type="InterPro" id="IPR011015">
    <property type="entry name" value="LEM/LEM-like_dom_sf"/>
</dbReference>
<dbReference type="GO" id="GO:0051721">
    <property type="term" value="F:protein phosphatase 2A binding"/>
    <property type="evidence" value="ECO:0007669"/>
    <property type="project" value="TreeGrafter"/>
</dbReference>
<evidence type="ECO:0000256" key="6">
    <source>
        <dbReference type="ARBA" id="ARBA00023306"/>
    </source>
</evidence>
<feature type="region of interest" description="Disordered" evidence="7">
    <location>
        <begin position="494"/>
        <end position="534"/>
    </location>
</feature>
<dbReference type="SUPFAM" id="SSF48403">
    <property type="entry name" value="Ankyrin repeat"/>
    <property type="match status" value="1"/>
</dbReference>
<feature type="region of interest" description="Disordered" evidence="7">
    <location>
        <begin position="437"/>
        <end position="464"/>
    </location>
</feature>
<feature type="compositionally biased region" description="Polar residues" evidence="7">
    <location>
        <begin position="404"/>
        <end position="417"/>
    </location>
</feature>
<dbReference type="InterPro" id="IPR036770">
    <property type="entry name" value="Ankyrin_rpt-contain_sf"/>
</dbReference>
<dbReference type="GO" id="GO:0007399">
    <property type="term" value="P:nervous system development"/>
    <property type="evidence" value="ECO:0007669"/>
    <property type="project" value="UniProtKB-ARBA"/>
</dbReference>
<dbReference type="Gene3D" id="1.10.720.40">
    <property type="match status" value="1"/>
</dbReference>
<proteinExistence type="inferred from homology"/>
<evidence type="ECO:0000256" key="5">
    <source>
        <dbReference type="ARBA" id="ARBA00023043"/>
    </source>
</evidence>
<feature type="compositionally biased region" description="Polar residues" evidence="7">
    <location>
        <begin position="437"/>
        <end position="454"/>
    </location>
</feature>
<sequence>MEEVMSRLQTLSADQLRQEIIGAGLKCGPLTPTTRAIFERKLARALLEKQGGDGGVTDRGSPIAGGTSPVNLERANDFRSPRTQDLTAKLRNAVEKGDKEAFSRLVWANPRYLIGSGDNPTIVHEGCHYNVLHVAKENQSGMVQLLLDTLESPDFMRLMYPDDQEAMLHQRIRYLVDLYLNTPDKASNETPLHFACKFGCPDVVNVLCCHPATDKQRQNKYNQKPSSVICERKNKTPVIKKKIKEYLEERCYIPLLRDTNNSFQPVIGLPWSPSPLEVDFNSLGSAVVRSPIEPVMTVKAFVGPLGPSKADEFHRLWRIPPRDRAEYFHRILKSDPERGAERVGREIAHDMGHPWAEYWDFLDSFLDLSTEEGLRRLEEYLDRKDMGRQRGLVLDLKHQPPPKEQNQSHVPINNIMNNRRKESLDLGDDSFWRTWEGSQGKRQVEELSNPSSEEYLTADEGSDSECPVAKLAKADKEEKLDWDTKLFSQQAQLLQPPTLLLRAVTPTPSSAGPSSAPQTDTGKPQENRMSRPRI</sequence>
<organism evidence="9 10">
    <name type="scientific">Salvelinus namaycush</name>
    <name type="common">Lake trout</name>
    <name type="synonym">Salmo namaycush</name>
    <dbReference type="NCBI Taxonomy" id="8040"/>
    <lineage>
        <taxon>Eukaryota</taxon>
        <taxon>Metazoa</taxon>
        <taxon>Chordata</taxon>
        <taxon>Craniata</taxon>
        <taxon>Vertebrata</taxon>
        <taxon>Euteleostomi</taxon>
        <taxon>Actinopterygii</taxon>
        <taxon>Neopterygii</taxon>
        <taxon>Teleostei</taxon>
        <taxon>Protacanthopterygii</taxon>
        <taxon>Salmoniformes</taxon>
        <taxon>Salmonidae</taxon>
        <taxon>Salmoninae</taxon>
        <taxon>Salvelinus</taxon>
    </lineage>
</organism>
<comment type="similarity">
    <text evidence="2">Belongs to the ANKLE2 family.</text>
</comment>
<name>A0A8U0QMV7_SALNM</name>
<reference evidence="10" key="1">
    <citation type="submission" date="2025-08" db="UniProtKB">
        <authorList>
            <consortium name="RefSeq"/>
        </authorList>
    </citation>
    <scope>IDENTIFICATION</scope>
    <source>
        <tissue evidence="10">White muscle</tissue>
    </source>
</reference>
<dbReference type="InterPro" id="IPR056237">
    <property type="entry name" value="ANKLE2_3rd"/>
</dbReference>
<dbReference type="Pfam" id="PF12796">
    <property type="entry name" value="Ank_2"/>
    <property type="match status" value="1"/>
</dbReference>
<gene>
    <name evidence="10" type="primary">LOC120044824</name>
</gene>
<feature type="domain" description="LEM" evidence="8">
    <location>
        <begin position="5"/>
        <end position="49"/>
    </location>
</feature>
<evidence type="ECO:0000256" key="3">
    <source>
        <dbReference type="ARBA" id="ARBA00022618"/>
    </source>
</evidence>
<dbReference type="Gene3D" id="1.25.40.20">
    <property type="entry name" value="Ankyrin repeat-containing domain"/>
    <property type="match status" value="1"/>
</dbReference>
<dbReference type="Pfam" id="PF03020">
    <property type="entry name" value="LEM"/>
    <property type="match status" value="1"/>
</dbReference>
<dbReference type="GeneID" id="120044824"/>